<protein>
    <submittedName>
        <fullName evidence="1">Uncharacterized protein</fullName>
    </submittedName>
</protein>
<dbReference type="EMBL" id="FNCY01000021">
    <property type="protein sequence ID" value="SDI53007.1"/>
    <property type="molecule type" value="Genomic_DNA"/>
</dbReference>
<evidence type="ECO:0000313" key="1">
    <source>
        <dbReference type="EMBL" id="SDI53007.1"/>
    </source>
</evidence>
<dbReference type="AlphaFoldDB" id="A0A1G8LC41"/>
<organism evidence="1 2">
    <name type="scientific">Propionivibrio dicarboxylicus</name>
    <dbReference type="NCBI Taxonomy" id="83767"/>
    <lineage>
        <taxon>Bacteria</taxon>
        <taxon>Pseudomonadati</taxon>
        <taxon>Pseudomonadota</taxon>
        <taxon>Betaproteobacteria</taxon>
        <taxon>Rhodocyclales</taxon>
        <taxon>Rhodocyclaceae</taxon>
        <taxon>Propionivibrio</taxon>
    </lineage>
</organism>
<dbReference type="Proteomes" id="UP000198607">
    <property type="component" value="Unassembled WGS sequence"/>
</dbReference>
<dbReference type="Gene3D" id="3.90.1720.10">
    <property type="entry name" value="endopeptidase domain like (from Nostoc punctiforme)"/>
    <property type="match status" value="1"/>
</dbReference>
<evidence type="ECO:0000313" key="2">
    <source>
        <dbReference type="Proteomes" id="UP000198607"/>
    </source>
</evidence>
<name>A0A1G8LC41_9RHOO</name>
<proteinExistence type="predicted"/>
<sequence length="174" mass="19587">MRYECARRSIRTGDLIAFRERHGIIPALTRLVTRSPYTDVGIAIWVACGSVDRLLVVVPTAQGAAPVPLSNYRGVDFDIYRSPVDRVRAYVYAWKMLCWKVRPALSTLLRIAAIRWLRWPAPKSDGGLPFRYELPALIYRLAGWSPRGLGMAHAPADVVRAVGDAPLYKVRHCE</sequence>
<dbReference type="RefSeq" id="WP_143009919.1">
    <property type="nucleotide sequence ID" value="NZ_FNCY01000021.1"/>
</dbReference>
<gene>
    <name evidence="1" type="ORF">SAMN05660652_03593</name>
</gene>
<accession>A0A1G8LC41</accession>
<keyword evidence="2" id="KW-1185">Reference proteome</keyword>
<dbReference type="STRING" id="83767.SAMN05660652_03593"/>
<reference evidence="1 2" key="1">
    <citation type="submission" date="2016-10" db="EMBL/GenBank/DDBJ databases">
        <authorList>
            <person name="de Groot N.N."/>
        </authorList>
    </citation>
    <scope>NUCLEOTIDE SEQUENCE [LARGE SCALE GENOMIC DNA]</scope>
    <source>
        <strain evidence="1 2">DSM 5885</strain>
    </source>
</reference>
<dbReference type="OrthoDB" id="8490397at2"/>